<dbReference type="RefSeq" id="WP_353933328.1">
    <property type="nucleotide sequence ID" value="NZ_CP150887.1"/>
</dbReference>
<dbReference type="EMBL" id="CP150887">
    <property type="protein sequence ID" value="WZB90439.1"/>
    <property type="molecule type" value="Genomic_DNA"/>
</dbReference>
<keyword evidence="2" id="KW-0614">Plasmid</keyword>
<dbReference type="CDD" id="cd00093">
    <property type="entry name" value="HTH_XRE"/>
    <property type="match status" value="1"/>
</dbReference>
<keyword evidence="3" id="KW-1185">Reference proteome</keyword>
<feature type="domain" description="HTH cro/C1-type" evidence="1">
    <location>
        <begin position="15"/>
        <end position="73"/>
    </location>
</feature>
<evidence type="ECO:0000313" key="2">
    <source>
        <dbReference type="EMBL" id="WZB90439.1"/>
    </source>
</evidence>
<evidence type="ECO:0000259" key="1">
    <source>
        <dbReference type="PROSITE" id="PS50943"/>
    </source>
</evidence>
<dbReference type="InterPro" id="IPR001387">
    <property type="entry name" value="Cro/C1-type_HTH"/>
</dbReference>
<evidence type="ECO:0000313" key="3">
    <source>
        <dbReference type="Proteomes" id="UP001483337"/>
    </source>
</evidence>
<sequence>MEKSKKLKQESDSILDALRIERTTLTQDEFAYKCGIPRATYYRWITGKTEVKLTLPQLKSLCRELKIERIDELPDDFSPHT</sequence>
<dbReference type="Pfam" id="PF01381">
    <property type="entry name" value="HTH_3"/>
    <property type="match status" value="1"/>
</dbReference>
<dbReference type="Gene3D" id="1.10.260.40">
    <property type="entry name" value="lambda repressor-like DNA-binding domains"/>
    <property type="match status" value="1"/>
</dbReference>
<gene>
    <name evidence="2" type="ORF">WJM97_22825</name>
</gene>
<proteinExistence type="predicted"/>
<accession>A0ABZ2UYD6</accession>
<protein>
    <submittedName>
        <fullName evidence="2">Helix-turn-helix transcriptional regulator</fullName>
    </submittedName>
</protein>
<dbReference type="PROSITE" id="PS50943">
    <property type="entry name" value="HTH_CROC1"/>
    <property type="match status" value="1"/>
</dbReference>
<reference evidence="2 3" key="1">
    <citation type="submission" date="2024-04" db="EMBL/GenBank/DDBJ databases">
        <title>Okeanomitos corallinicola gen. &amp; sp. nov. (Nostocales, Cyanobacteria), a new toxic marine heterocyst-forming cyanobacterium from a coral reef.</title>
        <authorList>
            <person name="Li H."/>
            <person name="Li R."/>
            <person name="Kang J."/>
            <person name="Hii K.S."/>
            <person name="Mohamed H.F."/>
            <person name="Xu X."/>
            <person name="Luo Z."/>
        </authorList>
    </citation>
    <scope>NUCLEOTIDE SEQUENCE [LARGE SCALE GENOMIC DNA]</scope>
    <source>
        <strain evidence="2 3">TIOX110</strain>
        <plasmid evidence="2 3">unnamed</plasmid>
    </source>
</reference>
<dbReference type="InterPro" id="IPR010982">
    <property type="entry name" value="Lambda_DNA-bd_dom_sf"/>
</dbReference>
<organism evidence="2 3">
    <name type="scientific">Okeanomitos corallinicola TIOX110</name>
    <dbReference type="NCBI Taxonomy" id="3133117"/>
    <lineage>
        <taxon>Bacteria</taxon>
        <taxon>Bacillati</taxon>
        <taxon>Cyanobacteriota</taxon>
        <taxon>Cyanophyceae</taxon>
        <taxon>Nostocales</taxon>
        <taxon>Aphanizomenonaceae</taxon>
        <taxon>Okeanomitos</taxon>
    </lineage>
</organism>
<dbReference type="Proteomes" id="UP001483337">
    <property type="component" value="Plasmid unnamed"/>
</dbReference>
<dbReference type="SMART" id="SM00530">
    <property type="entry name" value="HTH_XRE"/>
    <property type="match status" value="1"/>
</dbReference>
<dbReference type="SUPFAM" id="SSF47413">
    <property type="entry name" value="lambda repressor-like DNA-binding domains"/>
    <property type="match status" value="1"/>
</dbReference>
<geneLocation type="plasmid" evidence="2 3">
    <name>unnamed</name>
</geneLocation>
<name>A0ABZ2UYD6_9CYAN</name>